<evidence type="ECO:0000313" key="6">
    <source>
        <dbReference type="Proteomes" id="UP000306340"/>
    </source>
</evidence>
<reference evidence="5 6" key="1">
    <citation type="submission" date="2019-04" db="EMBL/GenBank/DDBJ databases">
        <title>Crypto-aerobic microbial life in anoxic (sulfidic) marine sediments.</title>
        <authorList>
            <person name="Bhattacharya S."/>
            <person name="Roy C."/>
            <person name="Mondal N."/>
            <person name="Sarkar J."/>
            <person name="Mandal S."/>
            <person name="Rameez M.J."/>
            <person name="Ghosh W."/>
        </authorList>
    </citation>
    <scope>NUCLEOTIDE SEQUENCE [LARGE SCALE GENOMIC DNA]</scope>
    <source>
        <strain evidence="5 6">SBBC</strain>
    </source>
</reference>
<protein>
    <submittedName>
        <fullName evidence="5">Transcriptional regulator</fullName>
    </submittedName>
</protein>
<keyword evidence="3" id="KW-0804">Transcription</keyword>
<dbReference type="Pfam" id="PF13377">
    <property type="entry name" value="Peripla_BP_3"/>
    <property type="match status" value="1"/>
</dbReference>
<evidence type="ECO:0000256" key="1">
    <source>
        <dbReference type="ARBA" id="ARBA00023015"/>
    </source>
</evidence>
<proteinExistence type="predicted"/>
<dbReference type="Gene3D" id="3.40.50.2300">
    <property type="match status" value="1"/>
</dbReference>
<sequence length="124" mass="13286">VWSGSAAPTATMPDGRQAAEALLAAADPPDALFCVNDLMAFGALDVARRRGIDVPGALQVIGFDDIPEAAWEAYRLTSFRQDPALMAEKALELLARRREAPELAPMTLRLAADLVCRGTTRPLP</sequence>
<name>A0A4U0YY53_9RHOB</name>
<evidence type="ECO:0000259" key="4">
    <source>
        <dbReference type="Pfam" id="PF13377"/>
    </source>
</evidence>
<dbReference type="PANTHER" id="PTHR30146:SF109">
    <property type="entry name" value="HTH-TYPE TRANSCRIPTIONAL REGULATOR GALS"/>
    <property type="match status" value="1"/>
</dbReference>
<dbReference type="PANTHER" id="PTHR30146">
    <property type="entry name" value="LACI-RELATED TRANSCRIPTIONAL REPRESSOR"/>
    <property type="match status" value="1"/>
</dbReference>
<organism evidence="5 6">
    <name type="scientific">Cereibacter changlensis</name>
    <dbReference type="NCBI Taxonomy" id="402884"/>
    <lineage>
        <taxon>Bacteria</taxon>
        <taxon>Pseudomonadati</taxon>
        <taxon>Pseudomonadota</taxon>
        <taxon>Alphaproteobacteria</taxon>
        <taxon>Rhodobacterales</taxon>
        <taxon>Paracoccaceae</taxon>
        <taxon>Cereibacter</taxon>
    </lineage>
</organism>
<evidence type="ECO:0000256" key="2">
    <source>
        <dbReference type="ARBA" id="ARBA00023125"/>
    </source>
</evidence>
<dbReference type="InterPro" id="IPR046335">
    <property type="entry name" value="LacI/GalR-like_sensor"/>
</dbReference>
<evidence type="ECO:0000256" key="3">
    <source>
        <dbReference type="ARBA" id="ARBA00023163"/>
    </source>
</evidence>
<dbReference type="RefSeq" id="WP_169310926.1">
    <property type="nucleotide sequence ID" value="NZ_SWAU01000167.1"/>
</dbReference>
<accession>A0A4U0YY53</accession>
<dbReference type="GO" id="GO:0003700">
    <property type="term" value="F:DNA-binding transcription factor activity"/>
    <property type="evidence" value="ECO:0007669"/>
    <property type="project" value="TreeGrafter"/>
</dbReference>
<dbReference type="GO" id="GO:0000976">
    <property type="term" value="F:transcription cis-regulatory region binding"/>
    <property type="evidence" value="ECO:0007669"/>
    <property type="project" value="TreeGrafter"/>
</dbReference>
<dbReference type="SUPFAM" id="SSF53822">
    <property type="entry name" value="Periplasmic binding protein-like I"/>
    <property type="match status" value="1"/>
</dbReference>
<keyword evidence="1" id="KW-0805">Transcription regulation</keyword>
<dbReference type="EMBL" id="SWAU01000167">
    <property type="protein sequence ID" value="TKA95606.1"/>
    <property type="molecule type" value="Genomic_DNA"/>
</dbReference>
<gene>
    <name evidence="5" type="ORF">FAZ78_15995</name>
</gene>
<feature type="non-terminal residue" evidence="5">
    <location>
        <position position="1"/>
    </location>
</feature>
<dbReference type="InterPro" id="IPR028082">
    <property type="entry name" value="Peripla_BP_I"/>
</dbReference>
<dbReference type="AlphaFoldDB" id="A0A4U0YY53"/>
<keyword evidence="2" id="KW-0238">DNA-binding</keyword>
<dbReference type="Proteomes" id="UP000306340">
    <property type="component" value="Unassembled WGS sequence"/>
</dbReference>
<comment type="caution">
    <text evidence="5">The sequence shown here is derived from an EMBL/GenBank/DDBJ whole genome shotgun (WGS) entry which is preliminary data.</text>
</comment>
<feature type="domain" description="Transcriptional regulator LacI/GalR-like sensor" evidence="4">
    <location>
        <begin position="18"/>
        <end position="120"/>
    </location>
</feature>
<evidence type="ECO:0000313" key="5">
    <source>
        <dbReference type="EMBL" id="TKA95606.1"/>
    </source>
</evidence>